<dbReference type="InterPro" id="IPR005467">
    <property type="entry name" value="His_kinase_dom"/>
</dbReference>
<keyword evidence="7" id="KW-0418">Kinase</keyword>
<evidence type="ECO:0000259" key="12">
    <source>
        <dbReference type="PROSITE" id="PS50109"/>
    </source>
</evidence>
<evidence type="ECO:0000259" key="13">
    <source>
        <dbReference type="PROSITE" id="PS50885"/>
    </source>
</evidence>
<dbReference type="SUPFAM" id="SSF55874">
    <property type="entry name" value="ATPase domain of HSP90 chaperone/DNA topoisomerase II/histidine kinase"/>
    <property type="match status" value="1"/>
</dbReference>
<keyword evidence="5" id="KW-0808">Transferase</keyword>
<dbReference type="InterPro" id="IPR004358">
    <property type="entry name" value="Sig_transdc_His_kin-like_C"/>
</dbReference>
<evidence type="ECO:0000256" key="10">
    <source>
        <dbReference type="ARBA" id="ARBA00023136"/>
    </source>
</evidence>
<dbReference type="PROSITE" id="PS50109">
    <property type="entry name" value="HIS_KIN"/>
    <property type="match status" value="1"/>
</dbReference>
<evidence type="ECO:0000256" key="5">
    <source>
        <dbReference type="ARBA" id="ARBA00022679"/>
    </source>
</evidence>
<proteinExistence type="predicted"/>
<evidence type="ECO:0000256" key="7">
    <source>
        <dbReference type="ARBA" id="ARBA00022777"/>
    </source>
</evidence>
<evidence type="ECO:0000256" key="2">
    <source>
        <dbReference type="ARBA" id="ARBA00004370"/>
    </source>
</evidence>
<dbReference type="GO" id="GO:0000155">
    <property type="term" value="F:phosphorelay sensor kinase activity"/>
    <property type="evidence" value="ECO:0007669"/>
    <property type="project" value="InterPro"/>
</dbReference>
<comment type="caution">
    <text evidence="14">The sequence shown here is derived from an EMBL/GenBank/DDBJ whole genome shotgun (WGS) entry which is preliminary data.</text>
</comment>
<evidence type="ECO:0000256" key="3">
    <source>
        <dbReference type="ARBA" id="ARBA00012438"/>
    </source>
</evidence>
<evidence type="ECO:0000256" key="4">
    <source>
        <dbReference type="ARBA" id="ARBA00022553"/>
    </source>
</evidence>
<dbReference type="EMBL" id="NCEQ01000003">
    <property type="protein sequence ID" value="OYX58073.1"/>
    <property type="molecule type" value="Genomic_DNA"/>
</dbReference>
<dbReference type="PANTHER" id="PTHR45436:SF8">
    <property type="entry name" value="HISTIDINE KINASE"/>
    <property type="match status" value="1"/>
</dbReference>
<comment type="catalytic activity">
    <reaction evidence="1">
        <text>ATP + protein L-histidine = ADP + protein N-phospho-L-histidine.</text>
        <dbReference type="EC" id="2.7.13.3"/>
    </reaction>
</comment>
<accession>A0A258HP32</accession>
<feature type="transmembrane region" description="Helical" evidence="11">
    <location>
        <begin position="159"/>
        <end position="182"/>
    </location>
</feature>
<feature type="transmembrane region" description="Helical" evidence="11">
    <location>
        <begin position="12"/>
        <end position="38"/>
    </location>
</feature>
<dbReference type="SMART" id="SM00388">
    <property type="entry name" value="HisKA"/>
    <property type="match status" value="1"/>
</dbReference>
<evidence type="ECO:0000256" key="1">
    <source>
        <dbReference type="ARBA" id="ARBA00000085"/>
    </source>
</evidence>
<sequence>MTMTRALESVAVRLALVYALVFGLGGGVLWSVLTIVVYRYAAEALTTDLQTETRVLLAEDGGSDQATLVRKVEARSRVGGLFVYSVTDPQGRRLAGQLPDGLMPRQGLDEIQLPYAEDDGGPAEEVPVRTLATALPQGTLVVGKSTYAVHELEELVQDLGLWAVLGLTGVAALSGAAAGGLLSARLSRINRAAARIMEGHPDERVPSVGLGTELERVRRNLNALLDWQQRALEALRHVSTDIAHDLRTPLNRLRQRLDRAQAESIDGRVPDSAIRAAIADLDQVLETFSALLRIGQLEGGTGRTSFRPVKLGDVVDRVFEAYQPASEESGHILTRLVDSDAEVIGDPELLVQLLSNLVDNALAHAGSGAQIQIGAYDEGSKSVLAVRDDGRGVPDDQVERITRRFYRLDSSRNTPGQGLGLALVAAITALHDGELVIGPNHPGLAVRIVLPRP</sequence>
<name>A0A258HP32_9CAUL</name>
<dbReference type="PROSITE" id="PS50885">
    <property type="entry name" value="HAMP"/>
    <property type="match status" value="1"/>
</dbReference>
<dbReference type="InterPro" id="IPR003661">
    <property type="entry name" value="HisK_dim/P_dom"/>
</dbReference>
<dbReference type="Gene3D" id="1.10.287.130">
    <property type="match status" value="1"/>
</dbReference>
<gene>
    <name evidence="14" type="ORF">B7Y86_03425</name>
</gene>
<evidence type="ECO:0000256" key="11">
    <source>
        <dbReference type="SAM" id="Phobius"/>
    </source>
</evidence>
<dbReference type="SUPFAM" id="SSF47384">
    <property type="entry name" value="Homodimeric domain of signal transducing histidine kinase"/>
    <property type="match status" value="1"/>
</dbReference>
<evidence type="ECO:0000313" key="14">
    <source>
        <dbReference type="EMBL" id="OYX58073.1"/>
    </source>
</evidence>
<feature type="domain" description="HAMP" evidence="13">
    <location>
        <begin position="180"/>
        <end position="233"/>
    </location>
</feature>
<evidence type="ECO:0000313" key="15">
    <source>
        <dbReference type="Proteomes" id="UP000216147"/>
    </source>
</evidence>
<organism evidence="14 15">
    <name type="scientific">Brevundimonas subvibrioides</name>
    <dbReference type="NCBI Taxonomy" id="74313"/>
    <lineage>
        <taxon>Bacteria</taxon>
        <taxon>Pseudomonadati</taxon>
        <taxon>Pseudomonadota</taxon>
        <taxon>Alphaproteobacteria</taxon>
        <taxon>Caulobacterales</taxon>
        <taxon>Caulobacteraceae</taxon>
        <taxon>Brevundimonas</taxon>
    </lineage>
</organism>
<dbReference type="InterPro" id="IPR036097">
    <property type="entry name" value="HisK_dim/P_sf"/>
</dbReference>
<keyword evidence="4" id="KW-0597">Phosphoprotein</keyword>
<dbReference type="GO" id="GO:0005886">
    <property type="term" value="C:plasma membrane"/>
    <property type="evidence" value="ECO:0007669"/>
    <property type="project" value="TreeGrafter"/>
</dbReference>
<dbReference type="InterPro" id="IPR003594">
    <property type="entry name" value="HATPase_dom"/>
</dbReference>
<dbReference type="CDD" id="cd00082">
    <property type="entry name" value="HisKA"/>
    <property type="match status" value="1"/>
</dbReference>
<dbReference type="InterPro" id="IPR003660">
    <property type="entry name" value="HAMP_dom"/>
</dbReference>
<dbReference type="Proteomes" id="UP000216147">
    <property type="component" value="Unassembled WGS sequence"/>
</dbReference>
<evidence type="ECO:0000256" key="9">
    <source>
        <dbReference type="ARBA" id="ARBA00023012"/>
    </source>
</evidence>
<dbReference type="PRINTS" id="PR00344">
    <property type="entry name" value="BCTRLSENSOR"/>
</dbReference>
<dbReference type="Pfam" id="PF02518">
    <property type="entry name" value="HATPase_c"/>
    <property type="match status" value="1"/>
</dbReference>
<keyword evidence="10 11" id="KW-0472">Membrane</keyword>
<dbReference type="EC" id="2.7.13.3" evidence="3"/>
<evidence type="ECO:0000256" key="8">
    <source>
        <dbReference type="ARBA" id="ARBA00022989"/>
    </source>
</evidence>
<keyword evidence="6 11" id="KW-0812">Transmembrane</keyword>
<feature type="domain" description="Histidine kinase" evidence="12">
    <location>
        <begin position="241"/>
        <end position="453"/>
    </location>
</feature>
<protein>
    <recommendedName>
        <fullName evidence="3">histidine kinase</fullName>
        <ecNumber evidence="3">2.7.13.3</ecNumber>
    </recommendedName>
</protein>
<dbReference type="CDD" id="cd00075">
    <property type="entry name" value="HATPase"/>
    <property type="match status" value="1"/>
</dbReference>
<keyword evidence="8 11" id="KW-1133">Transmembrane helix</keyword>
<dbReference type="PANTHER" id="PTHR45436">
    <property type="entry name" value="SENSOR HISTIDINE KINASE YKOH"/>
    <property type="match status" value="1"/>
</dbReference>
<reference evidence="14 15" key="1">
    <citation type="submission" date="2017-03" db="EMBL/GenBank/DDBJ databases">
        <title>Lifting the veil on microbial sulfur biogeochemistry in mining wastewaters.</title>
        <authorList>
            <person name="Kantor R.S."/>
            <person name="Colenbrander Nelson T."/>
            <person name="Marshall S."/>
            <person name="Bennett D."/>
            <person name="Apte S."/>
            <person name="Camacho D."/>
            <person name="Thomas B.C."/>
            <person name="Warren L.A."/>
            <person name="Banfield J.F."/>
        </authorList>
    </citation>
    <scope>NUCLEOTIDE SEQUENCE [LARGE SCALE GENOMIC DNA]</scope>
    <source>
        <strain evidence="14">32-68-21</strain>
    </source>
</reference>
<dbReference type="AlphaFoldDB" id="A0A258HP32"/>
<comment type="subcellular location">
    <subcellularLocation>
        <location evidence="2">Membrane</location>
    </subcellularLocation>
</comment>
<dbReference type="InterPro" id="IPR036890">
    <property type="entry name" value="HATPase_C_sf"/>
</dbReference>
<keyword evidence="9" id="KW-0902">Two-component regulatory system</keyword>
<evidence type="ECO:0000256" key="6">
    <source>
        <dbReference type="ARBA" id="ARBA00022692"/>
    </source>
</evidence>
<dbReference type="SMART" id="SM00387">
    <property type="entry name" value="HATPase_c"/>
    <property type="match status" value="1"/>
</dbReference>
<dbReference type="InterPro" id="IPR050428">
    <property type="entry name" value="TCS_sensor_his_kinase"/>
</dbReference>
<dbReference type="Gene3D" id="3.30.565.10">
    <property type="entry name" value="Histidine kinase-like ATPase, C-terminal domain"/>
    <property type="match status" value="1"/>
</dbReference>